<dbReference type="InterPro" id="IPR011990">
    <property type="entry name" value="TPR-like_helical_dom_sf"/>
</dbReference>
<dbReference type="InterPro" id="IPR013105">
    <property type="entry name" value="TPR_2"/>
</dbReference>
<evidence type="ECO:0000256" key="2">
    <source>
        <dbReference type="ARBA" id="ARBA00022803"/>
    </source>
</evidence>
<dbReference type="EMBL" id="JBBJCI010000358">
    <property type="protein sequence ID" value="KAK7233581.1"/>
    <property type="molecule type" value="Genomic_DNA"/>
</dbReference>
<dbReference type="PROSITE" id="PS50005">
    <property type="entry name" value="TPR"/>
    <property type="match status" value="2"/>
</dbReference>
<comment type="caution">
    <text evidence="6">The sequence shown here is derived from an EMBL/GenBank/DDBJ whole genome shotgun (WGS) entry which is preliminary data.</text>
</comment>
<evidence type="ECO:0000256" key="4">
    <source>
        <dbReference type="SAM" id="MobiDB-lite"/>
    </source>
</evidence>
<protein>
    <submittedName>
        <fullName evidence="6">DnaJ heat shock protein</fullName>
    </submittedName>
</protein>
<dbReference type="SMART" id="SM00028">
    <property type="entry name" value="TPR"/>
    <property type="match status" value="3"/>
</dbReference>
<reference evidence="6 7" key="1">
    <citation type="submission" date="2024-03" db="EMBL/GenBank/DDBJ databases">
        <title>Aureococcus anophagefferens CCMP1851 and Kratosvirus quantuckense: Draft genome of a second virus-susceptible host strain in the model system.</title>
        <authorList>
            <person name="Chase E."/>
            <person name="Truchon A.R."/>
            <person name="Schepens W."/>
            <person name="Wilhelm S.W."/>
        </authorList>
    </citation>
    <scope>NUCLEOTIDE SEQUENCE [LARGE SCALE GENOMIC DNA]</scope>
    <source>
        <strain evidence="6 7">CCMP1851</strain>
    </source>
</reference>
<keyword evidence="2 3" id="KW-0802">TPR repeat</keyword>
<organism evidence="6 7">
    <name type="scientific">Aureococcus anophagefferens</name>
    <name type="common">Harmful bloom alga</name>
    <dbReference type="NCBI Taxonomy" id="44056"/>
    <lineage>
        <taxon>Eukaryota</taxon>
        <taxon>Sar</taxon>
        <taxon>Stramenopiles</taxon>
        <taxon>Ochrophyta</taxon>
        <taxon>Pelagophyceae</taxon>
        <taxon>Pelagomonadales</taxon>
        <taxon>Pelagomonadaceae</taxon>
        <taxon>Aureococcus</taxon>
    </lineage>
</organism>
<dbReference type="Gene3D" id="1.25.40.10">
    <property type="entry name" value="Tetratricopeptide repeat domain"/>
    <property type="match status" value="1"/>
</dbReference>
<feature type="repeat" description="TPR" evidence="3">
    <location>
        <begin position="13"/>
        <end position="46"/>
    </location>
</feature>
<accession>A0ABR1FMM5</accession>
<evidence type="ECO:0000259" key="5">
    <source>
        <dbReference type="PROSITE" id="PS50076"/>
    </source>
</evidence>
<feature type="region of interest" description="Disordered" evidence="4">
    <location>
        <begin position="129"/>
        <end position="165"/>
    </location>
</feature>
<keyword evidence="6" id="KW-0346">Stress response</keyword>
<keyword evidence="1" id="KW-0677">Repeat</keyword>
<dbReference type="InterPro" id="IPR036869">
    <property type="entry name" value="J_dom_sf"/>
</dbReference>
<dbReference type="CDD" id="cd06257">
    <property type="entry name" value="DnaJ"/>
    <property type="match status" value="1"/>
</dbReference>
<feature type="domain" description="J" evidence="5">
    <location>
        <begin position="226"/>
        <end position="303"/>
    </location>
</feature>
<gene>
    <name evidence="6" type="primary">DNAJC8</name>
    <name evidence="6" type="ORF">SO694_00107049</name>
</gene>
<feature type="region of interest" description="Disordered" evidence="4">
    <location>
        <begin position="338"/>
        <end position="375"/>
    </location>
</feature>
<evidence type="ECO:0000256" key="3">
    <source>
        <dbReference type="PROSITE-ProRule" id="PRU00339"/>
    </source>
</evidence>
<dbReference type="SMART" id="SM00271">
    <property type="entry name" value="DnaJ"/>
    <property type="match status" value="1"/>
</dbReference>
<dbReference type="Pfam" id="PF07719">
    <property type="entry name" value="TPR_2"/>
    <property type="match status" value="1"/>
</dbReference>
<name>A0ABR1FMM5_AURAN</name>
<dbReference type="InterPro" id="IPR019734">
    <property type="entry name" value="TPR_rpt"/>
</dbReference>
<dbReference type="PRINTS" id="PR00625">
    <property type="entry name" value="JDOMAIN"/>
</dbReference>
<feature type="compositionally biased region" description="Basic and acidic residues" evidence="4">
    <location>
        <begin position="409"/>
        <end position="419"/>
    </location>
</feature>
<dbReference type="PANTHER" id="PTHR15606:SF4">
    <property type="entry name" value="DNAJ HOMOLOG SUBFAMILY C MEMBER 8"/>
    <property type="match status" value="1"/>
</dbReference>
<dbReference type="Pfam" id="PF13181">
    <property type="entry name" value="TPR_8"/>
    <property type="match status" value="1"/>
</dbReference>
<keyword evidence="7" id="KW-1185">Reference proteome</keyword>
<dbReference type="Proteomes" id="UP001363151">
    <property type="component" value="Unassembled WGS sequence"/>
</dbReference>
<dbReference type="SUPFAM" id="SSF46565">
    <property type="entry name" value="Chaperone J-domain"/>
    <property type="match status" value="1"/>
</dbReference>
<sequence length="434" mass="49076">MAESSEDYAQAHADQYREKGNGLFKAGDYAGAVGAYSEAIALDPANHVLYSNRSGAYLALGGAISKAFKDAEQCVALKPDWPKSYSRRGAAEHALGRFVAAQTSYRKALELAPETPAFVKGLAAARAGEEEATKQRIVEEKRREAEEAARQKAEAERKRKEEEEAAAREELGDFFSALDDDAVARKRAKKAETNPTTEKYATQKLGKGADQIARLTPSHHAFKNLNPFHVLDLDVDATPDDIKARYRKLSALTHPDKNGGADDARRAFEYVKDAYLELSDEKKRAKTVLIVEGARRRCRDERALQVEKGIVDGEDELPPLDGALAKEVLKTFAQNEMKRRDVEDHHRVQANRDREHEEAAKKKDADEKAFEKQWNDDDRRADRIDFWQQFQDDAKRATNVKRQRGAVNFKREAKVEKKPKYGQADMESWKREWK</sequence>
<dbReference type="SUPFAM" id="SSF48452">
    <property type="entry name" value="TPR-like"/>
    <property type="match status" value="1"/>
</dbReference>
<dbReference type="InterPro" id="IPR042858">
    <property type="entry name" value="DNAJC8"/>
</dbReference>
<evidence type="ECO:0000313" key="6">
    <source>
        <dbReference type="EMBL" id="KAK7233581.1"/>
    </source>
</evidence>
<dbReference type="PROSITE" id="PS50076">
    <property type="entry name" value="DNAJ_2"/>
    <property type="match status" value="1"/>
</dbReference>
<dbReference type="InterPro" id="IPR001623">
    <property type="entry name" value="DnaJ_domain"/>
</dbReference>
<evidence type="ECO:0000256" key="1">
    <source>
        <dbReference type="ARBA" id="ARBA00022737"/>
    </source>
</evidence>
<dbReference type="Gene3D" id="1.10.287.110">
    <property type="entry name" value="DnaJ domain"/>
    <property type="match status" value="1"/>
</dbReference>
<dbReference type="PANTHER" id="PTHR15606">
    <property type="entry name" value="DNAJ HOMOLOG SUBFAMILY C MEMBER 8/LIPOPOLYSACCHARIDE SPECIFIC RESPONSE-7-RELATED"/>
    <property type="match status" value="1"/>
</dbReference>
<dbReference type="Pfam" id="PF00226">
    <property type="entry name" value="DnaJ"/>
    <property type="match status" value="1"/>
</dbReference>
<evidence type="ECO:0000313" key="7">
    <source>
        <dbReference type="Proteomes" id="UP001363151"/>
    </source>
</evidence>
<feature type="repeat" description="TPR" evidence="3">
    <location>
        <begin position="82"/>
        <end position="115"/>
    </location>
</feature>
<proteinExistence type="predicted"/>
<feature type="region of interest" description="Disordered" evidence="4">
    <location>
        <begin position="395"/>
        <end position="434"/>
    </location>
</feature>